<dbReference type="GO" id="GO:0005739">
    <property type="term" value="C:mitochondrion"/>
    <property type="evidence" value="ECO:0000318"/>
    <property type="project" value="GO_Central"/>
</dbReference>
<keyword evidence="3" id="KW-0378">Hydrolase</keyword>
<protein>
    <recommendedName>
        <fullName evidence="5">HotDog ACOT-type domain-containing protein</fullName>
    </recommendedName>
</protein>
<proteinExistence type="inferred from homology"/>
<name>T1ED95_HELRO</name>
<dbReference type="PROSITE" id="PS51770">
    <property type="entry name" value="HOTDOG_ACOT"/>
    <property type="match status" value="2"/>
</dbReference>
<evidence type="ECO:0000256" key="2">
    <source>
        <dbReference type="ARBA" id="ARBA00022737"/>
    </source>
</evidence>
<dbReference type="CDD" id="cd03442">
    <property type="entry name" value="BFIT_BACH"/>
    <property type="match status" value="1"/>
</dbReference>
<evidence type="ECO:0000256" key="4">
    <source>
        <dbReference type="ARBA" id="ARBA00022946"/>
    </source>
</evidence>
<dbReference type="PANTHER" id="PTHR12655">
    <property type="entry name" value="ACYL-COA THIOESTERASE"/>
    <property type="match status" value="1"/>
</dbReference>
<accession>T1ED95</accession>
<evidence type="ECO:0000256" key="1">
    <source>
        <dbReference type="ARBA" id="ARBA00010458"/>
    </source>
</evidence>
<evidence type="ECO:0000313" key="8">
    <source>
        <dbReference type="Proteomes" id="UP000015101"/>
    </source>
</evidence>
<dbReference type="eggNOG" id="KOG2763">
    <property type="taxonomic scope" value="Eukaryota"/>
</dbReference>
<dbReference type="AlphaFoldDB" id="T1ED95"/>
<organism evidence="7 8">
    <name type="scientific">Helobdella robusta</name>
    <name type="common">Californian leech</name>
    <dbReference type="NCBI Taxonomy" id="6412"/>
    <lineage>
        <taxon>Eukaryota</taxon>
        <taxon>Metazoa</taxon>
        <taxon>Spiralia</taxon>
        <taxon>Lophotrochozoa</taxon>
        <taxon>Annelida</taxon>
        <taxon>Clitellata</taxon>
        <taxon>Hirudinea</taxon>
        <taxon>Rhynchobdellida</taxon>
        <taxon>Glossiphoniidae</taxon>
        <taxon>Helobdella</taxon>
    </lineage>
</organism>
<dbReference type="OMA" id="QFNYTFL"/>
<dbReference type="InParanoid" id="T1ED95"/>
<keyword evidence="8" id="KW-1185">Reference proteome</keyword>
<evidence type="ECO:0000256" key="3">
    <source>
        <dbReference type="ARBA" id="ARBA00022801"/>
    </source>
</evidence>
<evidence type="ECO:0000259" key="5">
    <source>
        <dbReference type="PROSITE" id="PS51770"/>
    </source>
</evidence>
<dbReference type="EnsemblMetazoa" id="HelroT102324">
    <property type="protein sequence ID" value="HelroP102324"/>
    <property type="gene ID" value="HelroG102324"/>
</dbReference>
<reference evidence="7" key="3">
    <citation type="submission" date="2015-06" db="UniProtKB">
        <authorList>
            <consortium name="EnsemblMetazoa"/>
        </authorList>
    </citation>
    <scope>IDENTIFICATION</scope>
</reference>
<keyword evidence="2" id="KW-0677">Repeat</keyword>
<dbReference type="GO" id="GO:0047617">
    <property type="term" value="F:fatty acyl-CoA hydrolase activity"/>
    <property type="evidence" value="ECO:0000318"/>
    <property type="project" value="GO_Central"/>
</dbReference>
<dbReference type="GO" id="GO:0006637">
    <property type="term" value="P:acyl-CoA metabolic process"/>
    <property type="evidence" value="ECO:0000318"/>
    <property type="project" value="GO_Central"/>
</dbReference>
<evidence type="ECO:0000313" key="6">
    <source>
        <dbReference type="EMBL" id="ESN96945.1"/>
    </source>
</evidence>
<dbReference type="InterPro" id="IPR033120">
    <property type="entry name" value="HOTDOG_ACOT"/>
</dbReference>
<dbReference type="FunFam" id="3.10.129.10:FF:000012">
    <property type="entry name" value="Acyl-coenzyme A thioesterase 9, mitochondrial"/>
    <property type="match status" value="1"/>
</dbReference>
<feature type="domain" description="HotDog ACOT-type" evidence="5">
    <location>
        <begin position="312"/>
        <end position="424"/>
    </location>
</feature>
<dbReference type="Proteomes" id="UP000015101">
    <property type="component" value="Unassembled WGS sequence"/>
</dbReference>
<dbReference type="FunCoup" id="T1ED95">
    <property type="interactions" value="554"/>
</dbReference>
<dbReference type="SUPFAM" id="SSF54637">
    <property type="entry name" value="Thioesterase/thiol ester dehydrase-isomerase"/>
    <property type="match status" value="2"/>
</dbReference>
<dbReference type="OrthoDB" id="331699at2759"/>
<feature type="domain" description="HotDog ACOT-type" evidence="5">
    <location>
        <begin position="76"/>
        <end position="207"/>
    </location>
</feature>
<dbReference type="EMBL" id="AMQM01006543">
    <property type="status" value="NOT_ANNOTATED_CDS"/>
    <property type="molecule type" value="Genomic_DNA"/>
</dbReference>
<dbReference type="InterPro" id="IPR029069">
    <property type="entry name" value="HotDog_dom_sf"/>
</dbReference>
<dbReference type="CTD" id="20194547"/>
<keyword evidence="4" id="KW-0809">Transit peptide</keyword>
<dbReference type="HOGENOM" id="CLU_032862_2_1_1"/>
<evidence type="ECO:0000313" key="7">
    <source>
        <dbReference type="EnsemblMetazoa" id="HelroP102324"/>
    </source>
</evidence>
<sequence>MNWSKLLQNVYSVGCMCGRRGLLKECSPDVQLTSFEARKLLQNIVGSPKHFGEPVDPQVASEANQLPKKQTDLPAKRMLDSYKEMVIPLGRDKNHRDKYLLTENSLRFGRFFEDLDTMAVLISYGHNHDPSKGPTHKSPISIVTAMVDSLKTKTEQVNHEKDLFVRGHVIWVGSSSMEVSMIVEQELNGRMNQVIAANFLMVARDPITKKKAFVNPLDLRSPEEEALFELGQAHKQTRTLQSQTSVLKIPPNDLERNSLHDMFLKTVDTKSIPFFCIFNYCNASVCSLRHCLYHVSGTLNNLIPPANCVWMSDAGLKNVLHCFQQQRNLYNKVFGGYLMRKALELAHANAITHSKSLTHLKCVDDISFRQPVEIGHLLFLSSRIVYTHKKLLQLRVHAQVLNPLTDEQKTTNTFQFTFSAEKDVPTVVPRTYAEYMLYVEGKRHLDSHL</sequence>
<reference evidence="6 8" key="2">
    <citation type="journal article" date="2013" name="Nature">
        <title>Insights into bilaterian evolution from three spiralian genomes.</title>
        <authorList>
            <person name="Simakov O."/>
            <person name="Marletaz F."/>
            <person name="Cho S.J."/>
            <person name="Edsinger-Gonzales E."/>
            <person name="Havlak P."/>
            <person name="Hellsten U."/>
            <person name="Kuo D.H."/>
            <person name="Larsson T."/>
            <person name="Lv J."/>
            <person name="Arendt D."/>
            <person name="Savage R."/>
            <person name="Osoegawa K."/>
            <person name="de Jong P."/>
            <person name="Grimwood J."/>
            <person name="Chapman J.A."/>
            <person name="Shapiro H."/>
            <person name="Aerts A."/>
            <person name="Otillar R.P."/>
            <person name="Terry A.Y."/>
            <person name="Boore J.L."/>
            <person name="Grigoriev I.V."/>
            <person name="Lindberg D.R."/>
            <person name="Seaver E.C."/>
            <person name="Weisblat D.A."/>
            <person name="Putnam N.H."/>
            <person name="Rokhsar D.S."/>
        </authorList>
    </citation>
    <scope>NUCLEOTIDE SEQUENCE</scope>
</reference>
<gene>
    <name evidence="7" type="primary">20194547</name>
    <name evidence="6" type="ORF">HELRODRAFT_102324</name>
</gene>
<reference evidence="8" key="1">
    <citation type="submission" date="2012-12" db="EMBL/GenBank/DDBJ databases">
        <authorList>
            <person name="Hellsten U."/>
            <person name="Grimwood J."/>
            <person name="Chapman J.A."/>
            <person name="Shapiro H."/>
            <person name="Aerts A."/>
            <person name="Otillar R.P."/>
            <person name="Terry A.Y."/>
            <person name="Boore J.L."/>
            <person name="Simakov O."/>
            <person name="Marletaz F."/>
            <person name="Cho S.-J."/>
            <person name="Edsinger-Gonzales E."/>
            <person name="Havlak P."/>
            <person name="Kuo D.-H."/>
            <person name="Larsson T."/>
            <person name="Lv J."/>
            <person name="Arendt D."/>
            <person name="Savage R."/>
            <person name="Osoegawa K."/>
            <person name="de Jong P."/>
            <person name="Lindberg D.R."/>
            <person name="Seaver E.C."/>
            <person name="Weisblat D.A."/>
            <person name="Putnam N.H."/>
            <person name="Grigoriev I.V."/>
            <person name="Rokhsar D.S."/>
        </authorList>
    </citation>
    <scope>NUCLEOTIDE SEQUENCE</scope>
</reference>
<dbReference type="PANTHER" id="PTHR12655:SF0">
    <property type="entry name" value="ACYL-COENZYME A THIOESTERASE 9, MITOCHONDRIAL"/>
    <property type="match status" value="1"/>
</dbReference>
<dbReference type="STRING" id="6412.T1ED95"/>
<dbReference type="Gene3D" id="3.10.129.10">
    <property type="entry name" value="Hotdog Thioesterase"/>
    <property type="match status" value="2"/>
</dbReference>
<comment type="similarity">
    <text evidence="1">Belongs to the acyl coenzyme A hydrolase family.</text>
</comment>
<dbReference type="EMBL" id="KB097487">
    <property type="protein sequence ID" value="ESN96945.1"/>
    <property type="molecule type" value="Genomic_DNA"/>
</dbReference>
<dbReference type="GeneID" id="20194547"/>
<dbReference type="RefSeq" id="XP_009025069.1">
    <property type="nucleotide sequence ID" value="XM_009026821.1"/>
</dbReference>
<dbReference type="KEGG" id="hro:HELRODRAFT_102324"/>